<evidence type="ECO:0000256" key="4">
    <source>
        <dbReference type="ARBA" id="ARBA00012483"/>
    </source>
</evidence>
<evidence type="ECO:0000256" key="7">
    <source>
        <dbReference type="ARBA" id="ARBA00022723"/>
    </source>
</evidence>
<feature type="compositionally biased region" description="Low complexity" evidence="14">
    <location>
        <begin position="291"/>
        <end position="305"/>
    </location>
</feature>
<evidence type="ECO:0000256" key="11">
    <source>
        <dbReference type="ARBA" id="ARBA00022989"/>
    </source>
</evidence>
<dbReference type="GeneID" id="123410804"/>
<gene>
    <name evidence="17" type="primary">LOC123410804</name>
</gene>
<evidence type="ECO:0000313" key="17">
    <source>
        <dbReference type="EnsemblPlants" id="HORVU.MOREX.r3.7HG0682060.1.CDS1"/>
    </source>
</evidence>
<reference evidence="17" key="2">
    <citation type="submission" date="2020-10" db="EMBL/GenBank/DDBJ databases">
        <authorList>
            <person name="Scholz U."/>
            <person name="Mascher M."/>
            <person name="Fiebig A."/>
        </authorList>
    </citation>
    <scope>NUCLEOTIDE SEQUENCE [LARGE SCALE GENOMIC DNA]</scope>
    <source>
        <strain evidence="17">cv. Morex</strain>
    </source>
</reference>
<dbReference type="Proteomes" id="UP000011116">
    <property type="component" value="Chromosome 7H"/>
</dbReference>
<dbReference type="Pfam" id="PF13639">
    <property type="entry name" value="zf-RING_2"/>
    <property type="match status" value="1"/>
</dbReference>
<evidence type="ECO:0000256" key="3">
    <source>
        <dbReference type="ARBA" id="ARBA00004906"/>
    </source>
</evidence>
<organism evidence="17 18">
    <name type="scientific">Hordeum vulgare subsp. vulgare</name>
    <name type="common">Domesticated barley</name>
    <dbReference type="NCBI Taxonomy" id="112509"/>
    <lineage>
        <taxon>Eukaryota</taxon>
        <taxon>Viridiplantae</taxon>
        <taxon>Streptophyta</taxon>
        <taxon>Embryophyta</taxon>
        <taxon>Tracheophyta</taxon>
        <taxon>Spermatophyta</taxon>
        <taxon>Magnoliopsida</taxon>
        <taxon>Liliopsida</taxon>
        <taxon>Poales</taxon>
        <taxon>Poaceae</taxon>
        <taxon>BOP clade</taxon>
        <taxon>Pooideae</taxon>
        <taxon>Triticodae</taxon>
        <taxon>Triticeae</taxon>
        <taxon>Hordeinae</taxon>
        <taxon>Hordeum</taxon>
    </lineage>
</organism>
<evidence type="ECO:0000256" key="14">
    <source>
        <dbReference type="SAM" id="MobiDB-lite"/>
    </source>
</evidence>
<evidence type="ECO:0000259" key="16">
    <source>
        <dbReference type="PROSITE" id="PS50089"/>
    </source>
</evidence>
<feature type="domain" description="RING-type" evidence="16">
    <location>
        <begin position="135"/>
        <end position="177"/>
    </location>
</feature>
<dbReference type="EC" id="2.3.2.27" evidence="4"/>
<dbReference type="RefSeq" id="XP_044959680.1">
    <property type="nucleotide sequence ID" value="XM_045103745.1"/>
</dbReference>
<evidence type="ECO:0000256" key="15">
    <source>
        <dbReference type="SAM" id="Phobius"/>
    </source>
</evidence>
<keyword evidence="11 15" id="KW-1133">Transmembrane helix</keyword>
<keyword evidence="10" id="KW-0862">Zinc</keyword>
<sequence length="327" mass="35722">MRWLVSHTRLQRSAPAPHRSIYSLPRLTAMGAPGTSPFPGNSFVILSVSVVGILATSLLLLAYYLVLTRCGFASWRRDHDDVVATQHHHHIVYSAEPAPSRGLEEAAIRRIPTLRYRKPPVPPCKAPEAQVAGECAVCLSEFQEGERLRLLPPCLHLFHIDCIDAWLYATANCPLCRAAISGAACQPQPHITLNQIDTVNVIQADHVVVDIASPSRGETSDVGGVPATGVSMGDERIDPRRDEVLDVQQPMRRSLSMDSSNDKHLYLALQKVLRHHHSHSASLGEDRKGESSTPAAAAASSRAAGRLRRSFLSFSHSRSSRSAILPI</sequence>
<dbReference type="OrthoDB" id="8062037at2759"/>
<evidence type="ECO:0000256" key="5">
    <source>
        <dbReference type="ARBA" id="ARBA00022679"/>
    </source>
</evidence>
<keyword evidence="9" id="KW-0833">Ubl conjugation pathway</keyword>
<dbReference type="AlphaFoldDB" id="A0A8I6YEU5"/>
<reference evidence="18" key="1">
    <citation type="journal article" date="2012" name="Nature">
        <title>A physical, genetic and functional sequence assembly of the barley genome.</title>
        <authorList>
            <consortium name="The International Barley Genome Sequencing Consortium"/>
            <person name="Mayer K.F."/>
            <person name="Waugh R."/>
            <person name="Brown J.W."/>
            <person name="Schulman A."/>
            <person name="Langridge P."/>
            <person name="Platzer M."/>
            <person name="Fincher G.B."/>
            <person name="Muehlbauer G.J."/>
            <person name="Sato K."/>
            <person name="Close T.J."/>
            <person name="Wise R.P."/>
            <person name="Stein N."/>
        </authorList>
    </citation>
    <scope>NUCLEOTIDE SEQUENCE [LARGE SCALE GENOMIC DNA]</scope>
    <source>
        <strain evidence="18">cv. Morex</strain>
    </source>
</reference>
<dbReference type="FunFam" id="3.30.40.10:FF:000187">
    <property type="entry name" value="E3 ubiquitin-protein ligase ATL6"/>
    <property type="match status" value="1"/>
</dbReference>
<keyword evidence="6 15" id="KW-0812">Transmembrane</keyword>
<accession>A0A8I6YEU5</accession>
<protein>
    <recommendedName>
        <fullName evidence="4">RING-type E3 ubiquitin transferase</fullName>
        <ecNumber evidence="4">2.3.2.27</ecNumber>
    </recommendedName>
</protein>
<keyword evidence="5" id="KW-0808">Transferase</keyword>
<dbReference type="CDD" id="cd16461">
    <property type="entry name" value="RING-H2_EL5-like"/>
    <property type="match status" value="1"/>
</dbReference>
<dbReference type="SMART" id="SM00184">
    <property type="entry name" value="RING"/>
    <property type="match status" value="1"/>
</dbReference>
<comment type="subcellular location">
    <subcellularLocation>
        <location evidence="2">Membrane</location>
        <topology evidence="2">Single-pass membrane protein</topology>
    </subcellularLocation>
</comment>
<dbReference type="GO" id="GO:0016020">
    <property type="term" value="C:membrane"/>
    <property type="evidence" value="ECO:0007669"/>
    <property type="project" value="UniProtKB-SubCell"/>
</dbReference>
<keyword evidence="18" id="KW-1185">Reference proteome</keyword>
<evidence type="ECO:0000313" key="18">
    <source>
        <dbReference type="Proteomes" id="UP000011116"/>
    </source>
</evidence>
<dbReference type="SUPFAM" id="SSF57850">
    <property type="entry name" value="RING/U-box"/>
    <property type="match status" value="1"/>
</dbReference>
<keyword evidence="7" id="KW-0479">Metal-binding</keyword>
<dbReference type="PANTHER" id="PTHR46913:SF17">
    <property type="entry name" value="RING-TYPE E3 UBIQUITIN TRANSFERASE"/>
    <property type="match status" value="1"/>
</dbReference>
<keyword evidence="12 15" id="KW-0472">Membrane</keyword>
<feature type="region of interest" description="Disordered" evidence="14">
    <location>
        <begin position="215"/>
        <end position="235"/>
    </location>
</feature>
<evidence type="ECO:0000256" key="2">
    <source>
        <dbReference type="ARBA" id="ARBA00004167"/>
    </source>
</evidence>
<reference evidence="17" key="3">
    <citation type="submission" date="2022-01" db="UniProtKB">
        <authorList>
            <consortium name="EnsemblPlants"/>
        </authorList>
    </citation>
    <scope>IDENTIFICATION</scope>
    <source>
        <strain evidence="17">subsp. vulgare</strain>
    </source>
</reference>
<evidence type="ECO:0000256" key="13">
    <source>
        <dbReference type="PROSITE-ProRule" id="PRU00175"/>
    </source>
</evidence>
<dbReference type="SMR" id="A0A8I6YEU5"/>
<dbReference type="KEGG" id="hvg:123410804"/>
<feature type="region of interest" description="Disordered" evidence="14">
    <location>
        <begin position="277"/>
        <end position="305"/>
    </location>
</feature>
<evidence type="ECO:0000256" key="12">
    <source>
        <dbReference type="ARBA" id="ARBA00023136"/>
    </source>
</evidence>
<feature type="transmembrane region" description="Helical" evidence="15">
    <location>
        <begin position="43"/>
        <end position="67"/>
    </location>
</feature>
<dbReference type="EnsemblPlants" id="HORVU.MOREX.r3.7HG0682060.1">
    <property type="protein sequence ID" value="HORVU.MOREX.r3.7HG0682060.1.CDS1"/>
    <property type="gene ID" value="HORVU.MOREX.r3.7HG0682060"/>
</dbReference>
<dbReference type="GO" id="GO:0008270">
    <property type="term" value="F:zinc ion binding"/>
    <property type="evidence" value="ECO:0007669"/>
    <property type="project" value="UniProtKB-KW"/>
</dbReference>
<dbReference type="PANTHER" id="PTHR46913">
    <property type="entry name" value="RING-H2 FINGER PROTEIN ATL16"/>
    <property type="match status" value="1"/>
</dbReference>
<dbReference type="Gramene" id="HORVU.MOREX.r3.7HG0682060.1">
    <property type="protein sequence ID" value="HORVU.MOREX.r3.7HG0682060.1.CDS1"/>
    <property type="gene ID" value="HORVU.MOREX.r3.7HG0682060"/>
</dbReference>
<evidence type="ECO:0000256" key="1">
    <source>
        <dbReference type="ARBA" id="ARBA00000900"/>
    </source>
</evidence>
<dbReference type="GO" id="GO:0016567">
    <property type="term" value="P:protein ubiquitination"/>
    <property type="evidence" value="ECO:0007669"/>
    <property type="project" value="InterPro"/>
</dbReference>
<comment type="pathway">
    <text evidence="3">Protein modification; protein ubiquitination.</text>
</comment>
<comment type="catalytic activity">
    <reaction evidence="1">
        <text>S-ubiquitinyl-[E2 ubiquitin-conjugating enzyme]-L-cysteine + [acceptor protein]-L-lysine = [E2 ubiquitin-conjugating enzyme]-L-cysteine + N(6)-ubiquitinyl-[acceptor protein]-L-lysine.</text>
        <dbReference type="EC" id="2.3.2.27"/>
    </reaction>
</comment>
<dbReference type="InterPro" id="IPR001841">
    <property type="entry name" value="Znf_RING"/>
</dbReference>
<keyword evidence="8 13" id="KW-0863">Zinc-finger</keyword>
<evidence type="ECO:0000256" key="8">
    <source>
        <dbReference type="ARBA" id="ARBA00022771"/>
    </source>
</evidence>
<dbReference type="InterPro" id="IPR044600">
    <property type="entry name" value="ATL1/ATL16-like"/>
</dbReference>
<dbReference type="GO" id="GO:0061630">
    <property type="term" value="F:ubiquitin protein ligase activity"/>
    <property type="evidence" value="ECO:0007669"/>
    <property type="project" value="UniProtKB-EC"/>
</dbReference>
<dbReference type="Gene3D" id="3.30.40.10">
    <property type="entry name" value="Zinc/RING finger domain, C3HC4 (zinc finger)"/>
    <property type="match status" value="1"/>
</dbReference>
<dbReference type="Gramene" id="HORVU.MOREX.r2.7HG0566210.1">
    <property type="protein sequence ID" value="HORVU.MOREX.r2.7HG0566210.1.CDS.1"/>
    <property type="gene ID" value="HORVU.MOREX.r2.7HG0566210"/>
</dbReference>
<name>A0A8I6YEU5_HORVV</name>
<evidence type="ECO:0000256" key="10">
    <source>
        <dbReference type="ARBA" id="ARBA00022833"/>
    </source>
</evidence>
<dbReference type="InterPro" id="IPR013083">
    <property type="entry name" value="Znf_RING/FYVE/PHD"/>
</dbReference>
<proteinExistence type="predicted"/>
<dbReference type="PROSITE" id="PS50089">
    <property type="entry name" value="ZF_RING_2"/>
    <property type="match status" value="1"/>
</dbReference>
<evidence type="ECO:0000256" key="9">
    <source>
        <dbReference type="ARBA" id="ARBA00022786"/>
    </source>
</evidence>
<evidence type="ECO:0000256" key="6">
    <source>
        <dbReference type="ARBA" id="ARBA00022692"/>
    </source>
</evidence>